<evidence type="ECO:0000313" key="2">
    <source>
        <dbReference type="EMBL" id="KAK9166793.1"/>
    </source>
</evidence>
<reference evidence="2 3" key="1">
    <citation type="submission" date="2024-01" db="EMBL/GenBank/DDBJ databases">
        <title>Genome assemblies of Stephania.</title>
        <authorList>
            <person name="Yang L."/>
        </authorList>
    </citation>
    <scope>NUCLEOTIDE SEQUENCE [LARGE SCALE GENOMIC DNA]</scope>
    <source>
        <strain evidence="2">JXDWG</strain>
        <tissue evidence="2">Leaf</tissue>
    </source>
</reference>
<gene>
    <name evidence="2" type="ORF">Scep_001984</name>
</gene>
<proteinExistence type="predicted"/>
<keyword evidence="1" id="KW-0732">Signal</keyword>
<organism evidence="2 3">
    <name type="scientific">Stephania cephalantha</name>
    <dbReference type="NCBI Taxonomy" id="152367"/>
    <lineage>
        <taxon>Eukaryota</taxon>
        <taxon>Viridiplantae</taxon>
        <taxon>Streptophyta</taxon>
        <taxon>Embryophyta</taxon>
        <taxon>Tracheophyta</taxon>
        <taxon>Spermatophyta</taxon>
        <taxon>Magnoliopsida</taxon>
        <taxon>Ranunculales</taxon>
        <taxon>Menispermaceae</taxon>
        <taxon>Menispermoideae</taxon>
        <taxon>Cissampelideae</taxon>
        <taxon>Stephania</taxon>
    </lineage>
</organism>
<feature type="chain" id="PRO_5043011100" description="Secreted protein" evidence="1">
    <location>
        <begin position="26"/>
        <end position="89"/>
    </location>
</feature>
<dbReference type="Proteomes" id="UP001419268">
    <property type="component" value="Unassembled WGS sequence"/>
</dbReference>
<evidence type="ECO:0008006" key="4">
    <source>
        <dbReference type="Google" id="ProtNLM"/>
    </source>
</evidence>
<protein>
    <recommendedName>
        <fullName evidence="4">Secreted protein</fullName>
    </recommendedName>
</protein>
<keyword evidence="3" id="KW-1185">Reference proteome</keyword>
<feature type="signal peptide" evidence="1">
    <location>
        <begin position="1"/>
        <end position="25"/>
    </location>
</feature>
<evidence type="ECO:0000313" key="3">
    <source>
        <dbReference type="Proteomes" id="UP001419268"/>
    </source>
</evidence>
<accession>A0AAP0Q4J4</accession>
<name>A0AAP0Q4J4_9MAGN</name>
<sequence length="89" mass="9606">MVVTAPLLSAACLLVLSVIFVRHCASPPAARRRLRLRHLRSLSWSLCISENIGDEDAGGFAFPLAPSRSLILLTRPPILISLVSVPSSM</sequence>
<dbReference type="EMBL" id="JBBNAG010000001">
    <property type="protein sequence ID" value="KAK9166793.1"/>
    <property type="molecule type" value="Genomic_DNA"/>
</dbReference>
<comment type="caution">
    <text evidence="2">The sequence shown here is derived from an EMBL/GenBank/DDBJ whole genome shotgun (WGS) entry which is preliminary data.</text>
</comment>
<dbReference type="AlphaFoldDB" id="A0AAP0Q4J4"/>
<evidence type="ECO:0000256" key="1">
    <source>
        <dbReference type="SAM" id="SignalP"/>
    </source>
</evidence>